<dbReference type="GO" id="GO:0015074">
    <property type="term" value="P:DNA integration"/>
    <property type="evidence" value="ECO:0007669"/>
    <property type="project" value="InterPro"/>
</dbReference>
<dbReference type="InterPro" id="IPR001584">
    <property type="entry name" value="Integrase_cat-core"/>
</dbReference>
<proteinExistence type="predicted"/>
<evidence type="ECO:0000313" key="3">
    <source>
        <dbReference type="EMBL" id="RDE70485.1"/>
    </source>
</evidence>
<feature type="domain" description="Integrase catalytic" evidence="1">
    <location>
        <begin position="1"/>
        <end position="32"/>
    </location>
</feature>
<evidence type="ECO:0000313" key="2">
    <source>
        <dbReference type="EMBL" id="RDE69807.1"/>
    </source>
</evidence>
<comment type="caution">
    <text evidence="3">The sequence shown here is derived from an EMBL/GenBank/DDBJ whole genome shotgun (WGS) entry which is preliminary data.</text>
</comment>
<dbReference type="EMBL" id="QEPN01000011">
    <property type="protein sequence ID" value="RDE69807.1"/>
    <property type="molecule type" value="Genomic_DNA"/>
</dbReference>
<gene>
    <name evidence="3" type="ORF">DPV93_08105</name>
    <name evidence="2" type="ORF">DPV93_10070</name>
</gene>
<sequence length="33" mass="3935">AEIEEYLVYYNQKRIKLGLKGLSPVQYRAQYLS</sequence>
<dbReference type="Proteomes" id="UP000253872">
    <property type="component" value="Unassembled WGS sequence"/>
</dbReference>
<reference evidence="3 4" key="1">
    <citation type="submission" date="2018-05" db="EMBL/GenBank/DDBJ databases">
        <title>Draft Genome Sequences for a Diverse set of 7 Haemophilus Species.</title>
        <authorList>
            <person name="Nichols M."/>
            <person name="Topaz N."/>
            <person name="Wang X."/>
            <person name="Wang X."/>
            <person name="Boxrud D."/>
        </authorList>
    </citation>
    <scope>NUCLEOTIDE SEQUENCE [LARGE SCALE GENOMIC DNA]</scope>
    <source>
        <strain evidence="3 4">C2002001239</strain>
    </source>
</reference>
<protein>
    <recommendedName>
        <fullName evidence="1">Integrase catalytic domain-containing protein</fullName>
    </recommendedName>
</protein>
<evidence type="ECO:0000259" key="1">
    <source>
        <dbReference type="Pfam" id="PF13333"/>
    </source>
</evidence>
<dbReference type="Pfam" id="PF13333">
    <property type="entry name" value="rve_2"/>
    <property type="match status" value="1"/>
</dbReference>
<dbReference type="RefSeq" id="WP_133253127.1">
    <property type="nucleotide sequence ID" value="NZ_QEPN01000007.1"/>
</dbReference>
<evidence type="ECO:0000313" key="4">
    <source>
        <dbReference type="Proteomes" id="UP000253872"/>
    </source>
</evidence>
<feature type="non-terminal residue" evidence="3">
    <location>
        <position position="1"/>
    </location>
</feature>
<organism evidence="3 4">
    <name type="scientific">Haemophilus sputorum</name>
    <dbReference type="NCBI Taxonomy" id="1078480"/>
    <lineage>
        <taxon>Bacteria</taxon>
        <taxon>Pseudomonadati</taxon>
        <taxon>Pseudomonadota</taxon>
        <taxon>Gammaproteobacteria</taxon>
        <taxon>Pasteurellales</taxon>
        <taxon>Pasteurellaceae</taxon>
        <taxon>Haemophilus</taxon>
    </lineage>
</organism>
<dbReference type="EMBL" id="QEPN01000007">
    <property type="protein sequence ID" value="RDE70485.1"/>
    <property type="molecule type" value="Genomic_DNA"/>
</dbReference>
<name>A0A369YFF7_9PAST</name>
<dbReference type="AlphaFoldDB" id="A0A369YFF7"/>
<accession>A0A369YFF7</accession>